<keyword evidence="6" id="KW-1185">Reference proteome</keyword>
<comment type="caution">
    <text evidence="5">The sequence shown here is derived from an EMBL/GenBank/DDBJ whole genome shotgun (WGS) entry which is preliminary data.</text>
</comment>
<evidence type="ECO:0000313" key="6">
    <source>
        <dbReference type="Proteomes" id="UP001500037"/>
    </source>
</evidence>
<evidence type="ECO:0000256" key="2">
    <source>
        <dbReference type="ARBA" id="ARBA00022857"/>
    </source>
</evidence>
<evidence type="ECO:0000256" key="3">
    <source>
        <dbReference type="ARBA" id="ARBA00023002"/>
    </source>
</evidence>
<evidence type="ECO:0000313" key="5">
    <source>
        <dbReference type="EMBL" id="GAA1232241.1"/>
    </source>
</evidence>
<dbReference type="RefSeq" id="WP_344441266.1">
    <property type="nucleotide sequence ID" value="NZ_BAAALF010000030.1"/>
</dbReference>
<evidence type="ECO:0000256" key="1">
    <source>
        <dbReference type="ARBA" id="ARBA00006484"/>
    </source>
</evidence>
<dbReference type="CDD" id="cd05324">
    <property type="entry name" value="carb_red_PTCR-like_SDR_c"/>
    <property type="match status" value="1"/>
</dbReference>
<sequence>MNRVFPHRVALVSGGNRGLGLAITRRLAEHGLHVVIGSRDGRAGDEAAQELADNGLEVSSHQLDVTNPASVARAVADIASRHGRLDVLVNNAGIAIDRGQPAATPDFEKVRATLDTNLLGAWRLSSAAIPEMQKNGYGRIVNISSHLGSLESMGAGNVSYRVSKAGVNALTRILAAELSGSGILVNAVSPGQMNTRMAYGDTSRSADDGADTPVWLATLPCDGPTGGLFYELQPLPW</sequence>
<dbReference type="InterPro" id="IPR002347">
    <property type="entry name" value="SDR_fam"/>
</dbReference>
<evidence type="ECO:0000256" key="4">
    <source>
        <dbReference type="RuleBase" id="RU000363"/>
    </source>
</evidence>
<accession>A0ABN1W296</accession>
<dbReference type="EMBL" id="BAAALF010000030">
    <property type="protein sequence ID" value="GAA1232241.1"/>
    <property type="molecule type" value="Genomic_DNA"/>
</dbReference>
<dbReference type="InterPro" id="IPR045313">
    <property type="entry name" value="CBR1-like"/>
</dbReference>
<keyword evidence="2" id="KW-0521">NADP</keyword>
<name>A0ABN1W296_9ACTN</name>
<comment type="similarity">
    <text evidence="1 4">Belongs to the short-chain dehydrogenases/reductases (SDR) family.</text>
</comment>
<dbReference type="PRINTS" id="PR00080">
    <property type="entry name" value="SDRFAMILY"/>
</dbReference>
<dbReference type="Gene3D" id="3.40.50.720">
    <property type="entry name" value="NAD(P)-binding Rossmann-like Domain"/>
    <property type="match status" value="1"/>
</dbReference>
<dbReference type="SUPFAM" id="SSF51735">
    <property type="entry name" value="NAD(P)-binding Rossmann-fold domains"/>
    <property type="match status" value="1"/>
</dbReference>
<dbReference type="Pfam" id="PF00106">
    <property type="entry name" value="adh_short"/>
    <property type="match status" value="1"/>
</dbReference>
<organism evidence="5 6">
    <name type="scientific">Kitasatospora nipponensis</name>
    <dbReference type="NCBI Taxonomy" id="258049"/>
    <lineage>
        <taxon>Bacteria</taxon>
        <taxon>Bacillati</taxon>
        <taxon>Actinomycetota</taxon>
        <taxon>Actinomycetes</taxon>
        <taxon>Kitasatosporales</taxon>
        <taxon>Streptomycetaceae</taxon>
        <taxon>Kitasatospora</taxon>
    </lineage>
</organism>
<reference evidence="5 6" key="1">
    <citation type="journal article" date="2019" name="Int. J. Syst. Evol. Microbiol.">
        <title>The Global Catalogue of Microorganisms (GCM) 10K type strain sequencing project: providing services to taxonomists for standard genome sequencing and annotation.</title>
        <authorList>
            <consortium name="The Broad Institute Genomics Platform"/>
            <consortium name="The Broad Institute Genome Sequencing Center for Infectious Disease"/>
            <person name="Wu L."/>
            <person name="Ma J."/>
        </authorList>
    </citation>
    <scope>NUCLEOTIDE SEQUENCE [LARGE SCALE GENOMIC DNA]</scope>
    <source>
        <strain evidence="5 6">JCM 13004</strain>
    </source>
</reference>
<dbReference type="PANTHER" id="PTHR43963">
    <property type="entry name" value="CARBONYL REDUCTASE 1-RELATED"/>
    <property type="match status" value="1"/>
</dbReference>
<dbReference type="PANTHER" id="PTHR43963:SF6">
    <property type="entry name" value="CHAIN DEHYDROGENASE FAMILY PROTEIN, PUTATIVE (AFU_ORTHOLOGUE AFUA_3G15350)-RELATED"/>
    <property type="match status" value="1"/>
</dbReference>
<proteinExistence type="inferred from homology"/>
<gene>
    <name evidence="5" type="ORF">GCM10009665_23110</name>
</gene>
<dbReference type="InterPro" id="IPR036291">
    <property type="entry name" value="NAD(P)-bd_dom_sf"/>
</dbReference>
<dbReference type="PRINTS" id="PR00081">
    <property type="entry name" value="GDHRDH"/>
</dbReference>
<dbReference type="Proteomes" id="UP001500037">
    <property type="component" value="Unassembled WGS sequence"/>
</dbReference>
<keyword evidence="3" id="KW-0560">Oxidoreductase</keyword>
<protein>
    <submittedName>
        <fullName evidence="5">SDR family oxidoreductase</fullName>
    </submittedName>
</protein>